<sequence length="142" mass="15248">MTAPVDLIRENLPHLVHPGDGKGPIPLPLPTFRNSAIPAHMAKDMAEEAGLPSFDIAKLTAEAIVHMLEQNGWRFIQKVELGALREAAAAGQDRHRRVEVTCTCGTSLFVVDVDVDKPTLDGSALIRALSRKDPACPHGSVA</sequence>
<dbReference type="EMBL" id="AP018487">
    <property type="protein sequence ID" value="BBC53947.1"/>
    <property type="molecule type" value="Genomic_DNA"/>
</dbReference>
<dbReference type="Proteomes" id="UP000249920">
    <property type="component" value="Segment"/>
</dbReference>
<organism evidence="1 2">
    <name type="scientific">Mycobacterium phage HC</name>
    <dbReference type="NCBI Taxonomy" id="2077135"/>
    <lineage>
        <taxon>Viruses</taxon>
        <taxon>Duplodnaviria</taxon>
        <taxon>Heunggongvirae</taxon>
        <taxon>Uroviricota</taxon>
        <taxon>Caudoviricetes</taxon>
        <taxon>Chebruvirinae</taxon>
        <taxon>Brujitavirus</taxon>
        <taxon>Brujitavirus HC</taxon>
    </lineage>
</organism>
<proteinExistence type="predicted"/>
<dbReference type="GeneID" id="65105688"/>
<dbReference type="KEGG" id="vg:65105688"/>
<name>A0A2Z5XVT4_9CAUD</name>
<reference evidence="1" key="1">
    <citation type="submission" date="2018-01" db="EMBL/GenBank/DDBJ databases">
        <title>Genome sequence of Mycobacterium phage HC.</title>
        <authorList>
            <person name="Uchiyama J."/>
            <person name="Matsuzaki S."/>
        </authorList>
    </citation>
    <scope>NUCLEOTIDE SEQUENCE [LARGE SCALE GENOMIC DNA]</scope>
</reference>
<evidence type="ECO:0000313" key="1">
    <source>
        <dbReference type="EMBL" id="BBC53947.1"/>
    </source>
</evidence>
<keyword evidence="2" id="KW-1185">Reference proteome</keyword>
<protein>
    <submittedName>
        <fullName evidence="1">Uncharacterized protein</fullName>
    </submittedName>
</protein>
<dbReference type="RefSeq" id="YP_010088253.1">
    <property type="nucleotide sequence ID" value="NC_055707.1"/>
</dbReference>
<evidence type="ECO:0000313" key="2">
    <source>
        <dbReference type="Proteomes" id="UP000249920"/>
    </source>
</evidence>
<accession>A0A2Z5XVT4</accession>